<reference evidence="2" key="1">
    <citation type="journal article" date="2020" name="G3 (Bethesda)">
        <title>High-Quality Assemblies for Three Invasive Social Wasps from the &lt;i&gt;Vespula&lt;/i&gt; Genus.</title>
        <authorList>
            <person name="Harrop T.W.R."/>
            <person name="Guhlin J."/>
            <person name="McLaughlin G.M."/>
            <person name="Permina E."/>
            <person name="Stockwell P."/>
            <person name="Gilligan J."/>
            <person name="Le Lec M.F."/>
            <person name="Gruber M.A.M."/>
            <person name="Quinn O."/>
            <person name="Lovegrove M."/>
            <person name="Duncan E.J."/>
            <person name="Remnant E.J."/>
            <person name="Van Eeckhoven J."/>
            <person name="Graham B."/>
            <person name="Knapp R.A."/>
            <person name="Langford K.W."/>
            <person name="Kronenberg Z."/>
            <person name="Press M.O."/>
            <person name="Eacker S.M."/>
            <person name="Wilson-Rankin E.E."/>
            <person name="Purcell J."/>
            <person name="Lester P.J."/>
            <person name="Dearden P.K."/>
        </authorList>
    </citation>
    <scope>NUCLEOTIDE SEQUENCE</scope>
    <source>
        <strain evidence="2">Volc-1</strain>
    </source>
</reference>
<evidence type="ECO:0000256" key="1">
    <source>
        <dbReference type="SAM" id="MobiDB-lite"/>
    </source>
</evidence>
<evidence type="ECO:0000313" key="3">
    <source>
        <dbReference type="Proteomes" id="UP000600918"/>
    </source>
</evidence>
<dbReference type="EMBL" id="JACSDY010000016">
    <property type="protein sequence ID" value="KAF7404088.1"/>
    <property type="molecule type" value="Genomic_DNA"/>
</dbReference>
<comment type="caution">
    <text evidence="2">The sequence shown here is derived from an EMBL/GenBank/DDBJ whole genome shotgun (WGS) entry which is preliminary data.</text>
</comment>
<accession>A0A834NE40</accession>
<proteinExistence type="predicted"/>
<gene>
    <name evidence="2" type="ORF">H0235_014782</name>
</gene>
<evidence type="ECO:0000313" key="2">
    <source>
        <dbReference type="EMBL" id="KAF7404088.1"/>
    </source>
</evidence>
<organism evidence="2 3">
    <name type="scientific">Vespula pensylvanica</name>
    <name type="common">Western yellow jacket</name>
    <name type="synonym">Wasp</name>
    <dbReference type="NCBI Taxonomy" id="30213"/>
    <lineage>
        <taxon>Eukaryota</taxon>
        <taxon>Metazoa</taxon>
        <taxon>Ecdysozoa</taxon>
        <taxon>Arthropoda</taxon>
        <taxon>Hexapoda</taxon>
        <taxon>Insecta</taxon>
        <taxon>Pterygota</taxon>
        <taxon>Neoptera</taxon>
        <taxon>Endopterygota</taxon>
        <taxon>Hymenoptera</taxon>
        <taxon>Apocrita</taxon>
        <taxon>Aculeata</taxon>
        <taxon>Vespoidea</taxon>
        <taxon>Vespidae</taxon>
        <taxon>Vespinae</taxon>
        <taxon>Vespula</taxon>
    </lineage>
</organism>
<dbReference type="Proteomes" id="UP000600918">
    <property type="component" value="Unassembled WGS sequence"/>
</dbReference>
<name>A0A834NE40_VESPE</name>
<protein>
    <submittedName>
        <fullName evidence="2">Uncharacterized protein</fullName>
    </submittedName>
</protein>
<feature type="compositionally biased region" description="Basic and acidic residues" evidence="1">
    <location>
        <begin position="1"/>
        <end position="38"/>
    </location>
</feature>
<feature type="region of interest" description="Disordered" evidence="1">
    <location>
        <begin position="1"/>
        <end position="42"/>
    </location>
</feature>
<keyword evidence="3" id="KW-1185">Reference proteome</keyword>
<sequence>MAIEGKVGKKTEKRLKEDDRAKRGREGERERKRAKGTENVEDCGEAEYRREIRKGNRYRTRPGEVPLANTRLLTEITVSTQSKAQAFQNVPDQVESPKGIASIHSNSKARTNFISAVLIATAESTVSYHYEEIIDNSAIKSRKGMEKGGKGGEEIKKKPTTRWPPWRALIENRMSILYGRYGSAKRSP</sequence>
<dbReference type="AlphaFoldDB" id="A0A834NE40"/>